<accession>A0A915HM54</accession>
<dbReference type="AlphaFoldDB" id="A0A915HM54"/>
<evidence type="ECO:0000313" key="3">
    <source>
        <dbReference type="WBParaSite" id="nRc.2.0.1.t02759-RA"/>
    </source>
</evidence>
<dbReference type="Proteomes" id="UP000887565">
    <property type="component" value="Unplaced"/>
</dbReference>
<evidence type="ECO:0000313" key="2">
    <source>
        <dbReference type="Proteomes" id="UP000887565"/>
    </source>
</evidence>
<dbReference type="WBParaSite" id="nRc.2.0.1.t02759-RA">
    <property type="protein sequence ID" value="nRc.2.0.1.t02759-RA"/>
    <property type="gene ID" value="nRc.2.0.1.g02759"/>
</dbReference>
<proteinExistence type="predicted"/>
<name>A0A915HM54_ROMCU</name>
<reference evidence="3" key="1">
    <citation type="submission" date="2022-11" db="UniProtKB">
        <authorList>
            <consortium name="WormBaseParasite"/>
        </authorList>
    </citation>
    <scope>IDENTIFICATION</scope>
</reference>
<evidence type="ECO:0000256" key="1">
    <source>
        <dbReference type="SAM" id="MobiDB-lite"/>
    </source>
</evidence>
<organism evidence="2 3">
    <name type="scientific">Romanomermis culicivorax</name>
    <name type="common">Nematode worm</name>
    <dbReference type="NCBI Taxonomy" id="13658"/>
    <lineage>
        <taxon>Eukaryota</taxon>
        <taxon>Metazoa</taxon>
        <taxon>Ecdysozoa</taxon>
        <taxon>Nematoda</taxon>
        <taxon>Enoplea</taxon>
        <taxon>Dorylaimia</taxon>
        <taxon>Mermithida</taxon>
        <taxon>Mermithoidea</taxon>
        <taxon>Mermithidae</taxon>
        <taxon>Romanomermis</taxon>
    </lineage>
</organism>
<keyword evidence="2" id="KW-1185">Reference proteome</keyword>
<feature type="region of interest" description="Disordered" evidence="1">
    <location>
        <begin position="39"/>
        <end position="66"/>
    </location>
</feature>
<protein>
    <submittedName>
        <fullName evidence="3">Uncharacterized protein</fullName>
    </submittedName>
</protein>
<sequence length="66" mass="7972">MGEAFLITVLIDNNRVEFGKIYIDLFYIVLKKTKPNMTREIETKKGKKNDVDQWREYREKSETQMK</sequence>